<proteinExistence type="predicted"/>
<dbReference type="VEuPathDB" id="TriTrypDB:Tb427_000156600"/>
<comment type="function">
    <text evidence="1">VSG forms a coat on the surface of the parasite. The trypanosome evades the immune response of the host by expressing a series of antigenically distinct VSGs from an estimated 1000 VSG genes.</text>
</comment>
<organism evidence="14">
    <name type="scientific">Trypanosoma brucei</name>
    <dbReference type="NCBI Taxonomy" id="5691"/>
    <lineage>
        <taxon>Eukaryota</taxon>
        <taxon>Discoba</taxon>
        <taxon>Euglenozoa</taxon>
        <taxon>Kinetoplastea</taxon>
        <taxon>Metakinetoplastina</taxon>
        <taxon>Trypanosomatida</taxon>
        <taxon>Trypanosomatidae</taxon>
        <taxon>Trypanosoma</taxon>
    </lineage>
</organism>
<evidence type="ECO:0000256" key="5">
    <source>
        <dbReference type="ARBA" id="ARBA00022729"/>
    </source>
</evidence>
<evidence type="ECO:0000256" key="4">
    <source>
        <dbReference type="ARBA" id="ARBA00022622"/>
    </source>
</evidence>
<comment type="subcellular location">
    <subcellularLocation>
        <location evidence="2">Cell membrane</location>
        <topology evidence="2">Lipid-anchor</topology>
        <topology evidence="2">GPI-anchor</topology>
    </subcellularLocation>
</comment>
<keyword evidence="5 11" id="KW-0732">Signal</keyword>
<dbReference type="EMBL" id="KX699158">
    <property type="protein sequence ID" value="APD73114.1"/>
    <property type="molecule type" value="Genomic_DNA"/>
</dbReference>
<dbReference type="Pfam" id="PF10659">
    <property type="entry name" value="Trypan_glycop_C"/>
    <property type="match status" value="1"/>
</dbReference>
<feature type="region of interest" description="Disordered" evidence="10">
    <location>
        <begin position="425"/>
        <end position="458"/>
    </location>
</feature>
<evidence type="ECO:0000259" key="12">
    <source>
        <dbReference type="Pfam" id="PF10659"/>
    </source>
</evidence>
<dbReference type="GO" id="GO:0005886">
    <property type="term" value="C:plasma membrane"/>
    <property type="evidence" value="ECO:0007669"/>
    <property type="project" value="UniProtKB-SubCell"/>
</dbReference>
<dbReference type="VEuPathDB" id="TriTrypDB:Tb927.9.570"/>
<feature type="domain" description="Trypanosome variant surface glycoprotein C-terminal" evidence="12">
    <location>
        <begin position="404"/>
        <end position="493"/>
    </location>
</feature>
<feature type="coiled-coil region" evidence="9">
    <location>
        <begin position="346"/>
        <end position="373"/>
    </location>
</feature>
<evidence type="ECO:0000256" key="7">
    <source>
        <dbReference type="ARBA" id="ARBA00023180"/>
    </source>
</evidence>
<keyword evidence="4" id="KW-0336">GPI-anchor</keyword>
<dbReference type="VEuPathDB" id="TriTrypDB:Tb1125.9.570"/>
<evidence type="ECO:0000259" key="13">
    <source>
        <dbReference type="Pfam" id="PF13206"/>
    </source>
</evidence>
<dbReference type="GO" id="GO:0098552">
    <property type="term" value="C:side of membrane"/>
    <property type="evidence" value="ECO:0007669"/>
    <property type="project" value="UniProtKB-KW"/>
</dbReference>
<keyword evidence="7" id="KW-0325">Glycoprotein</keyword>
<name>A0A1J0R5L1_9TRYP</name>
<evidence type="ECO:0000256" key="11">
    <source>
        <dbReference type="SAM" id="SignalP"/>
    </source>
</evidence>
<keyword evidence="6" id="KW-0472">Membrane</keyword>
<dbReference type="InterPro" id="IPR025932">
    <property type="entry name" value="Trypano_VSG_B_N_dom"/>
</dbReference>
<dbReference type="AlphaFoldDB" id="A0A1J0R5L1"/>
<protein>
    <submittedName>
        <fullName evidence="14">Variant surface glycoprotein 1125.287</fullName>
    </submittedName>
</protein>
<keyword evidence="3" id="KW-1003">Cell membrane</keyword>
<evidence type="ECO:0000256" key="9">
    <source>
        <dbReference type="SAM" id="Coils"/>
    </source>
</evidence>
<keyword evidence="9" id="KW-0175">Coiled coil</keyword>
<evidence type="ECO:0000256" key="10">
    <source>
        <dbReference type="SAM" id="MobiDB-lite"/>
    </source>
</evidence>
<accession>A0A1J0R5L1</accession>
<evidence type="ECO:0000256" key="2">
    <source>
        <dbReference type="ARBA" id="ARBA00004609"/>
    </source>
</evidence>
<feature type="compositionally biased region" description="Basic and acidic residues" evidence="10">
    <location>
        <begin position="436"/>
        <end position="458"/>
    </location>
</feature>
<dbReference type="InterPro" id="IPR019609">
    <property type="entry name" value="Variant_surf_glycoprt_trypan_C"/>
</dbReference>
<sequence>MPNHVFYLTVAAILCNQAESTPKGGNVEVMAKLCGALRLGDNPITFEPQEETSFKGEPTVLKLNMSLAPKEWRDKFVTRSGPNKVEPIATPPAGTPGEWKNMWPRWAAIEAELNKPNGEETRLKAYNLESVTTVQKELIRQKVAAYADAALDAMAIAEAKPAEADDNALTTEINQAIYGEGKDATKDLDQKALTGKTGAAYGNSCGQSTAVTESKTLAHAVACVCGTAQALSNEEPCIHSGTGNVQWQANDVPQKEKWAKIRAACPKVTPQPLTATRIRSAVEAAATAIVTIGNDAYIGNMDTNCDGNSNTACLKLTNAAAGNTDPLTKMLWLQQFAAVATKLDQRQKYNMALAKQKSEIQTIERQVKALAKRAMFLKHVQETAIPVTSSGDNKKIAKETQALCSAHNNNNATCPRDKCTYDQSENKCKPKSGTTETKEAGETHNAEGKKCSDKKKQEECKDGCKWEGETCKDSSFFVNKKFALSMDAAPMSF</sequence>
<evidence type="ECO:0000256" key="1">
    <source>
        <dbReference type="ARBA" id="ARBA00002523"/>
    </source>
</evidence>
<evidence type="ECO:0000256" key="6">
    <source>
        <dbReference type="ARBA" id="ARBA00023136"/>
    </source>
</evidence>
<evidence type="ECO:0000256" key="3">
    <source>
        <dbReference type="ARBA" id="ARBA00022475"/>
    </source>
</evidence>
<feature type="signal peptide" evidence="11">
    <location>
        <begin position="1"/>
        <end position="20"/>
    </location>
</feature>
<feature type="chain" id="PRO_5012746241" evidence="11">
    <location>
        <begin position="21"/>
        <end position="493"/>
    </location>
</feature>
<dbReference type="Pfam" id="PF13206">
    <property type="entry name" value="VSG_B"/>
    <property type="match status" value="1"/>
</dbReference>
<evidence type="ECO:0000313" key="14">
    <source>
        <dbReference type="EMBL" id="APD73114.1"/>
    </source>
</evidence>
<evidence type="ECO:0000256" key="8">
    <source>
        <dbReference type="ARBA" id="ARBA00023288"/>
    </source>
</evidence>
<keyword evidence="8" id="KW-0449">Lipoprotein</keyword>
<feature type="domain" description="Trypanosome variant surface glycoprotein B-type N-terminal" evidence="13">
    <location>
        <begin position="10"/>
        <end position="361"/>
    </location>
</feature>
<reference evidence="14" key="1">
    <citation type="submission" date="2016-08" db="EMBL/GenBank/DDBJ databases">
        <title>VSG repertoire of Trypanosoma brucei EATRO 1125.</title>
        <authorList>
            <person name="Cross G.A."/>
        </authorList>
    </citation>
    <scope>NUCLEOTIDE SEQUENCE</scope>
    <source>
        <strain evidence="14">EATRO 1125</strain>
    </source>
</reference>